<evidence type="ECO:0000313" key="3">
    <source>
        <dbReference type="Proteomes" id="UP000294508"/>
    </source>
</evidence>
<comment type="caution">
    <text evidence="2">The sequence shown here is derived from an EMBL/GenBank/DDBJ whole genome shotgun (WGS) entry which is preliminary data.</text>
</comment>
<evidence type="ECO:0000256" key="1">
    <source>
        <dbReference type="SAM" id="MobiDB-lite"/>
    </source>
</evidence>
<feature type="region of interest" description="Disordered" evidence="1">
    <location>
        <begin position="40"/>
        <end position="70"/>
    </location>
</feature>
<keyword evidence="3" id="KW-1185">Reference proteome</keyword>
<protein>
    <recommendedName>
        <fullName evidence="4">LppP/LprE lipoprotein</fullName>
    </recommendedName>
</protein>
<organism evidence="2 3">
    <name type="scientific">Kribbella steppae</name>
    <dbReference type="NCBI Taxonomy" id="2512223"/>
    <lineage>
        <taxon>Bacteria</taxon>
        <taxon>Bacillati</taxon>
        <taxon>Actinomycetota</taxon>
        <taxon>Actinomycetes</taxon>
        <taxon>Propionibacteriales</taxon>
        <taxon>Kribbellaceae</taxon>
        <taxon>Kribbella</taxon>
    </lineage>
</organism>
<accession>A0A4R2HDL9</accession>
<dbReference type="PROSITE" id="PS51257">
    <property type="entry name" value="PROKAR_LIPOPROTEIN"/>
    <property type="match status" value="1"/>
</dbReference>
<gene>
    <name evidence="2" type="ORF">EV652_107314</name>
</gene>
<feature type="compositionally biased region" description="Low complexity" evidence="1">
    <location>
        <begin position="43"/>
        <end position="57"/>
    </location>
</feature>
<evidence type="ECO:0008006" key="4">
    <source>
        <dbReference type="Google" id="ProtNLM"/>
    </source>
</evidence>
<name>A0A4R2HDL9_9ACTN</name>
<reference evidence="2 3" key="1">
    <citation type="journal article" date="2015" name="Stand. Genomic Sci.">
        <title>Genomic Encyclopedia of Bacterial and Archaeal Type Strains, Phase III: the genomes of soil and plant-associated and newly described type strains.</title>
        <authorList>
            <person name="Whitman W.B."/>
            <person name="Woyke T."/>
            <person name="Klenk H.P."/>
            <person name="Zhou Y."/>
            <person name="Lilburn T.G."/>
            <person name="Beck B.J."/>
            <person name="De Vos P."/>
            <person name="Vandamme P."/>
            <person name="Eisen J.A."/>
            <person name="Garrity G."/>
            <person name="Hugenholtz P."/>
            <person name="Kyrpides N.C."/>
        </authorList>
    </citation>
    <scope>NUCLEOTIDE SEQUENCE [LARGE SCALE GENOMIC DNA]</scope>
    <source>
        <strain evidence="2 3">VKM Ac-2572</strain>
    </source>
</reference>
<dbReference type="RefSeq" id="WP_242001911.1">
    <property type="nucleotide sequence ID" value="NZ_SLWN01000007.1"/>
</dbReference>
<evidence type="ECO:0000313" key="2">
    <source>
        <dbReference type="EMBL" id="TCO26422.1"/>
    </source>
</evidence>
<proteinExistence type="predicted"/>
<dbReference type="EMBL" id="SLWN01000007">
    <property type="protein sequence ID" value="TCO26422.1"/>
    <property type="molecule type" value="Genomic_DNA"/>
</dbReference>
<dbReference type="AlphaFoldDB" id="A0A4R2HDL9"/>
<dbReference type="Proteomes" id="UP000294508">
    <property type="component" value="Unassembled WGS sequence"/>
</dbReference>
<sequence length="213" mass="22918">MRMWRSASPAAVRRTTLPAFVTLIALVGLSACANGSGLRVEGAEASPSSGTSSTPPSVMGTTEGVAPEPKRTPAVAVDLHQVRLKLLADKHLPPYWRDVLAKCTVISRCLSRGTTVDVLHSGTPQQIVLIHTLENFVFGFSVIAVEPSGLRPIWNQSADLPTVNASPQGDLVVESKIFTIEDKPCCPSGRRVEVYRWNGRQMTKVSSTDNKGD</sequence>